<sequence length="84" mass="9101">MTQPAPNMIEGMDSPAAYLAVWLVGVLLAAGAVLWLWNSTLPRIFPGQVRTLSYGESLRLMILAWLLFGAGAFGLTYALGFGVW</sequence>
<evidence type="ECO:0000313" key="2">
    <source>
        <dbReference type="EMBL" id="BCT91116.1"/>
    </source>
</evidence>
<keyword evidence="1" id="KW-0812">Transmembrane</keyword>
<dbReference type="EMBL" id="AP024545">
    <property type="protein sequence ID" value="BCT91116.1"/>
    <property type="molecule type" value="Genomic_DNA"/>
</dbReference>
<organism evidence="2 3">
    <name type="scientific">Noviluteimonas caseinilytica</name>
    <dbReference type="NCBI Taxonomy" id="2675101"/>
    <lineage>
        <taxon>Bacteria</taxon>
        <taxon>Pseudomonadati</taxon>
        <taxon>Pseudomonadota</taxon>
        <taxon>Gammaproteobacteria</taxon>
        <taxon>Lysobacterales</taxon>
        <taxon>Lysobacteraceae</taxon>
        <taxon>Noviluteimonas</taxon>
    </lineage>
</organism>
<evidence type="ECO:0000256" key="1">
    <source>
        <dbReference type="SAM" id="Phobius"/>
    </source>
</evidence>
<reference evidence="2 3" key="1">
    <citation type="submission" date="2021-03" db="EMBL/GenBank/DDBJ databases">
        <title>Complete Genome Sequences of Two Lysobacter Strains Isolated from Sea Water (Lysobacter caseinilyticus) and Soil (Lysobacter helvus) in South Korea.</title>
        <authorList>
            <person name="Watanabe Y."/>
            <person name="Arakawa K."/>
        </authorList>
    </citation>
    <scope>NUCLEOTIDE SEQUENCE [LARGE SCALE GENOMIC DNA]</scope>
    <source>
        <strain evidence="2 3">KVB24</strain>
    </source>
</reference>
<evidence type="ECO:0000313" key="3">
    <source>
        <dbReference type="Proteomes" id="UP000681317"/>
    </source>
</evidence>
<protein>
    <submittedName>
        <fullName evidence="2">Uncharacterized protein</fullName>
    </submittedName>
</protein>
<feature type="transmembrane region" description="Helical" evidence="1">
    <location>
        <begin position="16"/>
        <end position="37"/>
    </location>
</feature>
<gene>
    <name evidence="2" type="ORF">LYSCAS_01400</name>
</gene>
<keyword evidence="1" id="KW-0472">Membrane</keyword>
<proteinExistence type="predicted"/>
<name>A0ABN6FRM1_9GAMM</name>
<feature type="transmembrane region" description="Helical" evidence="1">
    <location>
        <begin position="58"/>
        <end position="79"/>
    </location>
</feature>
<accession>A0ABN6FRM1</accession>
<keyword evidence="1" id="KW-1133">Transmembrane helix</keyword>
<keyword evidence="3" id="KW-1185">Reference proteome</keyword>
<dbReference type="Proteomes" id="UP000681317">
    <property type="component" value="Chromosome"/>
</dbReference>